<sequence>MKKSTLTVFFVLAGCMLFLSGIWIYFQKTLDQVDLGEGEGAAGYEKHYLMISGEENTLMWDSIYESASEAARDADAYVELIAPQRESTYTKADYLRIGIASKVDGIILEADGSAEEQELIQEAMDQNIPVVTVLTDDSSSARISFVGLNSYQLGNAYTEQILGLLKEHETTQVLLLSNSQSKTQETNLVYYQIKKELEEKKQGYQSVNISEYSIDNSSDFDTEEFVRDIFVNGNTLPDVLVCMDEVVTECVYQALIDYNQVGNVDVVGFYYSDVILDAISKGIISSAIALDMEEIGRYSINALEEYSSLGHTSSYYSVGQNVITRKNVGTYRTGANQ</sequence>
<keyword evidence="4" id="KW-1133">Transmembrane helix</keyword>
<organism evidence="6 7">
    <name type="scientific">Blautia segnis</name>
    <dbReference type="NCBI Taxonomy" id="2763030"/>
    <lineage>
        <taxon>Bacteria</taxon>
        <taxon>Bacillati</taxon>
        <taxon>Bacillota</taxon>
        <taxon>Clostridia</taxon>
        <taxon>Lachnospirales</taxon>
        <taxon>Lachnospiraceae</taxon>
        <taxon>Blautia</taxon>
    </lineage>
</organism>
<dbReference type="InterPro" id="IPR028082">
    <property type="entry name" value="Peripla_BP_I"/>
</dbReference>
<keyword evidence="4" id="KW-0812">Transmembrane</keyword>
<dbReference type="Gene3D" id="3.40.50.2300">
    <property type="match status" value="2"/>
</dbReference>
<comment type="similarity">
    <text evidence="2">Belongs to the bacterial solute-binding protein 2 family.</text>
</comment>
<gene>
    <name evidence="6" type="ORF">H8S54_10255</name>
</gene>
<dbReference type="Pfam" id="PF13407">
    <property type="entry name" value="Peripla_BP_4"/>
    <property type="match status" value="1"/>
</dbReference>
<dbReference type="InterPro" id="IPR025997">
    <property type="entry name" value="SBP_2_dom"/>
</dbReference>
<evidence type="ECO:0000313" key="7">
    <source>
        <dbReference type="Proteomes" id="UP000652847"/>
    </source>
</evidence>
<evidence type="ECO:0000313" key="6">
    <source>
        <dbReference type="EMBL" id="MBC5651487.1"/>
    </source>
</evidence>
<keyword evidence="4" id="KW-0472">Membrane</keyword>
<proteinExistence type="inferred from homology"/>
<name>A0A8I0DS97_9FIRM</name>
<feature type="transmembrane region" description="Helical" evidence="4">
    <location>
        <begin position="7"/>
        <end position="26"/>
    </location>
</feature>
<comment type="subcellular location">
    <subcellularLocation>
        <location evidence="1">Cell envelope</location>
    </subcellularLocation>
</comment>
<evidence type="ECO:0000256" key="1">
    <source>
        <dbReference type="ARBA" id="ARBA00004196"/>
    </source>
</evidence>
<dbReference type="PANTHER" id="PTHR46847">
    <property type="entry name" value="D-ALLOSE-BINDING PERIPLASMIC PROTEIN-RELATED"/>
    <property type="match status" value="1"/>
</dbReference>
<evidence type="ECO:0000256" key="3">
    <source>
        <dbReference type="ARBA" id="ARBA00022729"/>
    </source>
</evidence>
<dbReference type="RefSeq" id="WP_021924372.1">
    <property type="nucleotide sequence ID" value="NZ_JACOOT010000023.1"/>
</dbReference>
<dbReference type="EMBL" id="JACOOT010000023">
    <property type="protein sequence ID" value="MBC5651487.1"/>
    <property type="molecule type" value="Genomic_DNA"/>
</dbReference>
<dbReference type="Proteomes" id="UP000652847">
    <property type="component" value="Unassembled WGS sequence"/>
</dbReference>
<comment type="caution">
    <text evidence="6">The sequence shown here is derived from an EMBL/GenBank/DDBJ whole genome shotgun (WGS) entry which is preliminary data.</text>
</comment>
<dbReference type="PANTHER" id="PTHR46847:SF1">
    <property type="entry name" value="D-ALLOSE-BINDING PERIPLASMIC PROTEIN-RELATED"/>
    <property type="match status" value="1"/>
</dbReference>
<dbReference type="GO" id="GO:0030246">
    <property type="term" value="F:carbohydrate binding"/>
    <property type="evidence" value="ECO:0007669"/>
    <property type="project" value="UniProtKB-ARBA"/>
</dbReference>
<feature type="domain" description="Periplasmic binding protein" evidence="5">
    <location>
        <begin position="49"/>
        <end position="306"/>
    </location>
</feature>
<dbReference type="GO" id="GO:0030313">
    <property type="term" value="C:cell envelope"/>
    <property type="evidence" value="ECO:0007669"/>
    <property type="project" value="UniProtKB-SubCell"/>
</dbReference>
<reference evidence="6 7" key="1">
    <citation type="submission" date="2020-08" db="EMBL/GenBank/DDBJ databases">
        <title>Genome public.</title>
        <authorList>
            <person name="Liu C."/>
            <person name="Sun Q."/>
        </authorList>
    </citation>
    <scope>NUCLEOTIDE SEQUENCE [LARGE SCALE GENOMIC DNA]</scope>
    <source>
        <strain evidence="6 7">BX17</strain>
    </source>
</reference>
<dbReference type="PROSITE" id="PS51257">
    <property type="entry name" value="PROKAR_LIPOPROTEIN"/>
    <property type="match status" value="1"/>
</dbReference>
<evidence type="ECO:0000256" key="2">
    <source>
        <dbReference type="ARBA" id="ARBA00007639"/>
    </source>
</evidence>
<accession>A0A8I0DS97</accession>
<keyword evidence="3" id="KW-0732">Signal</keyword>
<keyword evidence="7" id="KW-1185">Reference proteome</keyword>
<evidence type="ECO:0000259" key="5">
    <source>
        <dbReference type="Pfam" id="PF13407"/>
    </source>
</evidence>
<protein>
    <submittedName>
        <fullName evidence="6">Substrate-binding domain-containing protein</fullName>
    </submittedName>
</protein>
<evidence type="ECO:0000256" key="4">
    <source>
        <dbReference type="SAM" id="Phobius"/>
    </source>
</evidence>
<dbReference type="AlphaFoldDB" id="A0A8I0DS97"/>
<dbReference type="SUPFAM" id="SSF53822">
    <property type="entry name" value="Periplasmic binding protein-like I"/>
    <property type="match status" value="1"/>
</dbReference>